<evidence type="ECO:0000259" key="12">
    <source>
        <dbReference type="PROSITE" id="PS52012"/>
    </source>
</evidence>
<dbReference type="InterPro" id="IPR008427">
    <property type="entry name" value="Extracellular_membr_CFEM_dom"/>
</dbReference>
<comment type="caution">
    <text evidence="9">Lacks conserved residue(s) required for the propagation of feature annotation.</text>
</comment>
<dbReference type="VEuPathDB" id="FungiDB:sscle_04g035620"/>
<dbReference type="OMA" id="ITEAGCQ"/>
<evidence type="ECO:0000256" key="7">
    <source>
        <dbReference type="ARBA" id="ARBA00023157"/>
    </source>
</evidence>
<dbReference type="Pfam" id="PF05730">
    <property type="entry name" value="CFEM"/>
    <property type="match status" value="1"/>
</dbReference>
<organism evidence="13 14">
    <name type="scientific">Sclerotinia sclerotiorum (strain ATCC 18683 / 1980 / Ss-1)</name>
    <name type="common">White mold</name>
    <name type="synonym">Whetzelinia sclerotiorum</name>
    <dbReference type="NCBI Taxonomy" id="665079"/>
    <lineage>
        <taxon>Eukaryota</taxon>
        <taxon>Fungi</taxon>
        <taxon>Dikarya</taxon>
        <taxon>Ascomycota</taxon>
        <taxon>Pezizomycotina</taxon>
        <taxon>Leotiomycetes</taxon>
        <taxon>Helotiales</taxon>
        <taxon>Sclerotiniaceae</taxon>
        <taxon>Sclerotinia</taxon>
    </lineage>
</organism>
<keyword evidence="9" id="KW-0408">Iron</keyword>
<accession>A0A1D9Q1S7</accession>
<keyword evidence="5" id="KW-0336">GPI-anchor</keyword>
<keyword evidence="7 9" id="KW-1015">Disulfide bond</keyword>
<evidence type="ECO:0000256" key="4">
    <source>
        <dbReference type="ARBA" id="ARBA00022525"/>
    </source>
</evidence>
<comment type="similarity">
    <text evidence="3">Belongs to the RBT5 family.</text>
</comment>
<comment type="subcellular location">
    <subcellularLocation>
        <location evidence="1">Membrane</location>
        <topology evidence="1">Lipid-anchor</topology>
        <topology evidence="1">GPI-anchor</topology>
    </subcellularLocation>
    <subcellularLocation>
        <location evidence="2">Secreted</location>
    </subcellularLocation>
</comment>
<evidence type="ECO:0000256" key="10">
    <source>
        <dbReference type="SAM" id="MobiDB-lite"/>
    </source>
</evidence>
<evidence type="ECO:0000256" key="8">
    <source>
        <dbReference type="ARBA" id="ARBA00023288"/>
    </source>
</evidence>
<evidence type="ECO:0000256" key="5">
    <source>
        <dbReference type="ARBA" id="ARBA00022622"/>
    </source>
</evidence>
<evidence type="ECO:0000313" key="13">
    <source>
        <dbReference type="EMBL" id="APA08792.1"/>
    </source>
</evidence>
<keyword evidence="5" id="KW-0472">Membrane</keyword>
<dbReference type="EMBL" id="CP017817">
    <property type="protein sequence ID" value="APA08792.1"/>
    <property type="molecule type" value="Genomic_DNA"/>
</dbReference>
<gene>
    <name evidence="13" type="ORF">sscle_04g035620</name>
</gene>
<evidence type="ECO:0000256" key="6">
    <source>
        <dbReference type="ARBA" id="ARBA00022729"/>
    </source>
</evidence>
<evidence type="ECO:0000256" key="2">
    <source>
        <dbReference type="ARBA" id="ARBA00004613"/>
    </source>
</evidence>
<feature type="disulfide bond" evidence="9">
    <location>
        <begin position="40"/>
        <end position="47"/>
    </location>
</feature>
<proteinExistence type="inferred from homology"/>
<feature type="signal peptide" evidence="11">
    <location>
        <begin position="1"/>
        <end position="16"/>
    </location>
</feature>
<dbReference type="KEGG" id="ssl:SS1G_02580"/>
<dbReference type="OrthoDB" id="3559948at2759"/>
<feature type="binding site" description="axial binding residue" evidence="9">
    <location>
        <position position="44"/>
    </location>
    <ligand>
        <name>heme</name>
        <dbReference type="ChEBI" id="CHEBI:30413"/>
    </ligand>
    <ligandPart>
        <name>Fe</name>
        <dbReference type="ChEBI" id="CHEBI:18248"/>
    </ligandPart>
</feature>
<reference evidence="14" key="1">
    <citation type="journal article" date="2017" name="Genome Biol. Evol.">
        <title>The complete genome sequence of the phytopathogenic fungus Sclerotinia sclerotiorum reveals insights into the genome architecture of broad host range pathogens.</title>
        <authorList>
            <person name="Derbyshire M."/>
            <person name="Denton-Giles M."/>
            <person name="Hegedus D."/>
            <person name="Seifbarghy S."/>
            <person name="Rollins J."/>
            <person name="van Kan J."/>
            <person name="Seidl M.F."/>
            <person name="Faino L."/>
            <person name="Mbengue M."/>
            <person name="Navaud O."/>
            <person name="Raffaele S."/>
            <person name="Hammond-Kosack K."/>
            <person name="Heard S."/>
            <person name="Oliver R."/>
        </authorList>
    </citation>
    <scope>NUCLEOTIDE SEQUENCE [LARGE SCALE GENOMIC DNA]</scope>
    <source>
        <strain evidence="14">ATCC 18683 / 1980 / Ss-1</strain>
    </source>
</reference>
<keyword evidence="4" id="KW-0964">Secreted</keyword>
<dbReference type="RefSeq" id="XP_001596360.1">
    <property type="nucleotide sequence ID" value="XM_001596310.1"/>
</dbReference>
<protein>
    <recommendedName>
        <fullName evidence="12">CFEM domain-containing protein</fullName>
    </recommendedName>
</protein>
<dbReference type="GO" id="GO:0046872">
    <property type="term" value="F:metal ion binding"/>
    <property type="evidence" value="ECO:0007669"/>
    <property type="project" value="UniProtKB-UniRule"/>
</dbReference>
<evidence type="ECO:0000256" key="3">
    <source>
        <dbReference type="ARBA" id="ARBA00010031"/>
    </source>
</evidence>
<dbReference type="GO" id="GO:0098552">
    <property type="term" value="C:side of membrane"/>
    <property type="evidence" value="ECO:0007669"/>
    <property type="project" value="UniProtKB-KW"/>
</dbReference>
<keyword evidence="9" id="KW-0479">Metal-binding</keyword>
<evidence type="ECO:0000256" key="11">
    <source>
        <dbReference type="SAM" id="SignalP"/>
    </source>
</evidence>
<keyword evidence="8" id="KW-0449">Lipoprotein</keyword>
<dbReference type="AlphaFoldDB" id="A0A1D9Q1S7"/>
<keyword evidence="9" id="KW-0349">Heme</keyword>
<name>A0A1D9Q1S7_SCLS1</name>
<keyword evidence="6 11" id="KW-0732">Signal</keyword>
<feature type="domain" description="CFEM" evidence="12">
    <location>
        <begin position="1"/>
        <end position="112"/>
    </location>
</feature>
<feature type="chain" id="PRO_5010583360" description="CFEM domain-containing protein" evidence="11">
    <location>
        <begin position="17"/>
        <end position="182"/>
    </location>
</feature>
<dbReference type="PROSITE" id="PS52012">
    <property type="entry name" value="CFEM"/>
    <property type="match status" value="1"/>
</dbReference>
<evidence type="ECO:0000313" key="14">
    <source>
        <dbReference type="Proteomes" id="UP000177798"/>
    </source>
</evidence>
<evidence type="ECO:0000256" key="1">
    <source>
        <dbReference type="ARBA" id="ARBA00004589"/>
    </source>
</evidence>
<dbReference type="GO" id="GO:0005576">
    <property type="term" value="C:extracellular region"/>
    <property type="evidence" value="ECO:0007669"/>
    <property type="project" value="UniProtKB-SubCell"/>
</dbReference>
<evidence type="ECO:0000256" key="9">
    <source>
        <dbReference type="PROSITE-ProRule" id="PRU01356"/>
    </source>
</evidence>
<feature type="compositionally biased region" description="Low complexity" evidence="10">
    <location>
        <begin position="90"/>
        <end position="143"/>
    </location>
</feature>
<keyword evidence="5" id="KW-0325">Glycoprotein</keyword>
<sequence length="182" mass="17678">MKFSIIFLAAATIVSAAEFPGQPACASPCITQAISQGTNCDIEDLACQCQPSNLAGIFTAIVPCILGSCTAPGELQQAQAAPNQCDNLGSATATTSTESSTSETSSASPGSSTTSGPASTTASDTRTTGPTTTSGPTNGTFTTGQPTATSKVGEVTQNAAHSVGLAGVGGMVGLVAAVVAAL</sequence>
<dbReference type="Proteomes" id="UP000177798">
    <property type="component" value="Chromosome 4"/>
</dbReference>
<feature type="region of interest" description="Disordered" evidence="10">
    <location>
        <begin position="89"/>
        <end position="148"/>
    </location>
</feature>